<dbReference type="EMBL" id="GBXM01068459">
    <property type="protein sequence ID" value="JAH40118.1"/>
    <property type="molecule type" value="Transcribed_RNA"/>
</dbReference>
<name>A0A0E9SHX1_ANGAN</name>
<dbReference type="AlphaFoldDB" id="A0A0E9SHX1"/>
<reference evidence="1" key="1">
    <citation type="submission" date="2014-11" db="EMBL/GenBank/DDBJ databases">
        <authorList>
            <person name="Amaro Gonzalez C."/>
        </authorList>
    </citation>
    <scope>NUCLEOTIDE SEQUENCE</scope>
</reference>
<proteinExistence type="predicted"/>
<accession>A0A0E9SHX1</accession>
<reference evidence="1" key="2">
    <citation type="journal article" date="2015" name="Fish Shellfish Immunol.">
        <title>Early steps in the European eel (Anguilla anguilla)-Vibrio vulnificus interaction in the gills: Role of the RtxA13 toxin.</title>
        <authorList>
            <person name="Callol A."/>
            <person name="Pajuelo D."/>
            <person name="Ebbesson L."/>
            <person name="Teles M."/>
            <person name="MacKenzie S."/>
            <person name="Amaro C."/>
        </authorList>
    </citation>
    <scope>NUCLEOTIDE SEQUENCE</scope>
</reference>
<evidence type="ECO:0000313" key="1">
    <source>
        <dbReference type="EMBL" id="JAH40118.1"/>
    </source>
</evidence>
<sequence length="30" mass="3541">MSKTKIQMSHFYLVLFLSHNRSGPCFILKN</sequence>
<organism evidence="1">
    <name type="scientific">Anguilla anguilla</name>
    <name type="common">European freshwater eel</name>
    <name type="synonym">Muraena anguilla</name>
    <dbReference type="NCBI Taxonomy" id="7936"/>
    <lineage>
        <taxon>Eukaryota</taxon>
        <taxon>Metazoa</taxon>
        <taxon>Chordata</taxon>
        <taxon>Craniata</taxon>
        <taxon>Vertebrata</taxon>
        <taxon>Euteleostomi</taxon>
        <taxon>Actinopterygii</taxon>
        <taxon>Neopterygii</taxon>
        <taxon>Teleostei</taxon>
        <taxon>Anguilliformes</taxon>
        <taxon>Anguillidae</taxon>
        <taxon>Anguilla</taxon>
    </lineage>
</organism>
<protein>
    <submittedName>
        <fullName evidence="1">Uncharacterized protein</fullName>
    </submittedName>
</protein>